<dbReference type="PANTHER" id="PTHR38784:SF1">
    <property type="entry name" value="SUCROSE PHOSPHORYLASE"/>
    <property type="match status" value="1"/>
</dbReference>
<dbReference type="InterPro" id="IPR009822">
    <property type="entry name" value="YaeQ"/>
</dbReference>
<dbReference type="RefSeq" id="WP_187572383.1">
    <property type="nucleotide sequence ID" value="NZ_CP060731.1"/>
</dbReference>
<dbReference type="Gene3D" id="3.10.640.10">
    <property type="entry name" value="Restriction endonuclease-like alpha-beta roll domain"/>
    <property type="match status" value="1"/>
</dbReference>
<dbReference type="EMBL" id="CP060731">
    <property type="protein sequence ID" value="QNN76609.1"/>
    <property type="molecule type" value="Genomic_DNA"/>
</dbReference>
<dbReference type="SMART" id="SM01322">
    <property type="entry name" value="YaeQ"/>
    <property type="match status" value="1"/>
</dbReference>
<accession>A0A7G9T934</accession>
<dbReference type="InterPro" id="IPR011335">
    <property type="entry name" value="Restrct_endonuc-II-like"/>
</dbReference>
<evidence type="ECO:0000313" key="1">
    <source>
        <dbReference type="EMBL" id="QNN76609.1"/>
    </source>
</evidence>
<dbReference type="Pfam" id="PF07152">
    <property type="entry name" value="YaeQ"/>
    <property type="match status" value="1"/>
</dbReference>
<sequence length="185" mass="20953">MALKSTVVKAELQISDMDRHYYGSHGLTLAQHPSETDERLMVRLLAFALMAEDRLEFGKGLSNEEEPDLWRKDYTGLIEQWIDLGQPDESRVRKACGRAREVVVVNYGGRAADLWWDRNAALLARHRNLTVLDIAPEAVDALTALMVRSMRFNVMVQDGEMQWMTDDRVVSVIPAIRQTGLARAA</sequence>
<dbReference type="Proteomes" id="UP000515838">
    <property type="component" value="Chromosome"/>
</dbReference>
<dbReference type="InterPro" id="IPR038590">
    <property type="entry name" value="YaeQ_sf"/>
</dbReference>
<dbReference type="PANTHER" id="PTHR38784">
    <property type="entry name" value="SUCROSE PHOSPHORYLASE"/>
    <property type="match status" value="1"/>
</dbReference>
<dbReference type="AlphaFoldDB" id="A0A7G9T934"/>
<name>A0A7G9T934_PSEMX</name>
<protein>
    <submittedName>
        <fullName evidence="1">YaeQ family protein</fullName>
    </submittedName>
</protein>
<evidence type="ECO:0000313" key="2">
    <source>
        <dbReference type="Proteomes" id="UP000515838"/>
    </source>
</evidence>
<reference evidence="1 2" key="1">
    <citation type="submission" date="2020-08" db="EMBL/GenBank/DDBJ databases">
        <title>Streptomycin Non-resistant strain, P. mexicana.</title>
        <authorList>
            <person name="Ganesh-Kumar S."/>
            <person name="Zhe T."/>
            <person name="Yu Z."/>
            <person name="Min Y."/>
        </authorList>
    </citation>
    <scope>NUCLEOTIDE SEQUENCE [LARGE SCALE GENOMIC DNA]</scope>
    <source>
        <strain evidence="1 2">GTZY2</strain>
    </source>
</reference>
<dbReference type="GeneID" id="81471643"/>
<organism evidence="1 2">
    <name type="scientific">Pseudoxanthomonas mexicana</name>
    <dbReference type="NCBI Taxonomy" id="128785"/>
    <lineage>
        <taxon>Bacteria</taxon>
        <taxon>Pseudomonadati</taxon>
        <taxon>Pseudomonadota</taxon>
        <taxon>Gammaproteobacteria</taxon>
        <taxon>Lysobacterales</taxon>
        <taxon>Lysobacteraceae</taxon>
        <taxon>Pseudoxanthomonas</taxon>
    </lineage>
</organism>
<gene>
    <name evidence="1" type="ORF">IAE60_11710</name>
</gene>
<proteinExistence type="predicted"/>
<dbReference type="PIRSF" id="PIRSF011484">
    <property type="entry name" value="YaeQ"/>
    <property type="match status" value="1"/>
</dbReference>
<dbReference type="CDD" id="cd22368">
    <property type="entry name" value="YaeQ-like"/>
    <property type="match status" value="1"/>
</dbReference>
<dbReference type="SUPFAM" id="SSF52980">
    <property type="entry name" value="Restriction endonuclease-like"/>
    <property type="match status" value="1"/>
</dbReference>